<accession>A0ABW3R7A9</accession>
<dbReference type="PANTHER" id="PTHR43976">
    <property type="entry name" value="SHORT CHAIN DEHYDROGENASE"/>
    <property type="match status" value="1"/>
</dbReference>
<dbReference type="InterPro" id="IPR036291">
    <property type="entry name" value="NAD(P)-bd_dom_sf"/>
</dbReference>
<organism evidence="2 3">
    <name type="scientific">Hwangdonia seohaensis</name>
    <dbReference type="NCBI Taxonomy" id="1240727"/>
    <lineage>
        <taxon>Bacteria</taxon>
        <taxon>Pseudomonadati</taxon>
        <taxon>Bacteroidota</taxon>
        <taxon>Flavobacteriia</taxon>
        <taxon>Flavobacteriales</taxon>
        <taxon>Flavobacteriaceae</taxon>
        <taxon>Hwangdonia</taxon>
    </lineage>
</organism>
<dbReference type="Gene3D" id="3.40.50.720">
    <property type="entry name" value="NAD(P)-binding Rossmann-like Domain"/>
    <property type="match status" value="1"/>
</dbReference>
<evidence type="ECO:0000313" key="2">
    <source>
        <dbReference type="EMBL" id="MFD1160959.1"/>
    </source>
</evidence>
<sequence length="290" mass="31540">MKHILITGCSSGFGLMAAKHLAKKGHHVYASMRNVKGKNADKASELLDYSTSNNLNIDVVEIDVTSDESVNKAVSQLGKVDVLINNAGRGYGGPIESFSSKQFMDQLDLNIVGTFRVAKAVLPKMRAQNDGLIIQISSIAGRCCSPGFGVYHASKWGLEGLSESMRYELAPLGIDVVMVQPGPFATDFFNTVIPAENEEIAKAYQHVAEFSEGFGSQVQAAFEDSNAPTDPMLVVQAFDDLIEMPHGKRPIRTMVGLDFGLQAINEVTEPIRQSLLGVFDITDWDGPKRM</sequence>
<dbReference type="PRINTS" id="PR00080">
    <property type="entry name" value="SDRFAMILY"/>
</dbReference>
<proteinExistence type="inferred from homology"/>
<reference evidence="3" key="1">
    <citation type="journal article" date="2019" name="Int. J. Syst. Evol. Microbiol.">
        <title>The Global Catalogue of Microorganisms (GCM) 10K type strain sequencing project: providing services to taxonomists for standard genome sequencing and annotation.</title>
        <authorList>
            <consortium name="The Broad Institute Genomics Platform"/>
            <consortium name="The Broad Institute Genome Sequencing Center for Infectious Disease"/>
            <person name="Wu L."/>
            <person name="Ma J."/>
        </authorList>
    </citation>
    <scope>NUCLEOTIDE SEQUENCE [LARGE SCALE GENOMIC DNA]</scope>
    <source>
        <strain evidence="3">CCUG 63246</strain>
    </source>
</reference>
<dbReference type="CDD" id="cd05374">
    <property type="entry name" value="17beta-HSD-like_SDR_c"/>
    <property type="match status" value="1"/>
</dbReference>
<dbReference type="EC" id="1.1.-.-" evidence="2"/>
<name>A0ABW3R7A9_9FLAO</name>
<dbReference type="RefSeq" id="WP_311935194.1">
    <property type="nucleotide sequence ID" value="NZ_JAVSCK010000001.1"/>
</dbReference>
<dbReference type="Proteomes" id="UP001597163">
    <property type="component" value="Unassembled WGS sequence"/>
</dbReference>
<dbReference type="InterPro" id="IPR002347">
    <property type="entry name" value="SDR_fam"/>
</dbReference>
<evidence type="ECO:0000313" key="3">
    <source>
        <dbReference type="Proteomes" id="UP001597163"/>
    </source>
</evidence>
<protein>
    <submittedName>
        <fullName evidence="2">SDR family oxidoreductase</fullName>
        <ecNumber evidence="2">1.1.-.-</ecNumber>
    </submittedName>
</protein>
<keyword evidence="2" id="KW-0560">Oxidoreductase</keyword>
<comment type="similarity">
    <text evidence="1">Belongs to the short-chain dehydrogenases/reductases (SDR) family.</text>
</comment>
<dbReference type="InterPro" id="IPR051911">
    <property type="entry name" value="SDR_oxidoreductase"/>
</dbReference>
<dbReference type="Pfam" id="PF00106">
    <property type="entry name" value="adh_short"/>
    <property type="match status" value="1"/>
</dbReference>
<dbReference type="PRINTS" id="PR00081">
    <property type="entry name" value="GDHRDH"/>
</dbReference>
<comment type="caution">
    <text evidence="2">The sequence shown here is derived from an EMBL/GenBank/DDBJ whole genome shotgun (WGS) entry which is preliminary data.</text>
</comment>
<evidence type="ECO:0000256" key="1">
    <source>
        <dbReference type="RuleBase" id="RU000363"/>
    </source>
</evidence>
<dbReference type="GO" id="GO:0016491">
    <property type="term" value="F:oxidoreductase activity"/>
    <property type="evidence" value="ECO:0007669"/>
    <property type="project" value="UniProtKB-KW"/>
</dbReference>
<dbReference type="EMBL" id="JBHTLJ010000001">
    <property type="protein sequence ID" value="MFD1160959.1"/>
    <property type="molecule type" value="Genomic_DNA"/>
</dbReference>
<gene>
    <name evidence="2" type="ORF">ACFQ2E_00930</name>
</gene>
<dbReference type="PANTHER" id="PTHR43976:SF9">
    <property type="entry name" value="OXIDOREDUCTASE"/>
    <property type="match status" value="1"/>
</dbReference>
<dbReference type="SUPFAM" id="SSF51735">
    <property type="entry name" value="NAD(P)-binding Rossmann-fold domains"/>
    <property type="match status" value="1"/>
</dbReference>
<keyword evidence="3" id="KW-1185">Reference proteome</keyword>